<keyword evidence="3 6" id="KW-0812">Transmembrane</keyword>
<feature type="transmembrane region" description="Helical" evidence="6">
    <location>
        <begin position="100"/>
        <end position="116"/>
    </location>
</feature>
<dbReference type="Pfam" id="PF03772">
    <property type="entry name" value="Competence"/>
    <property type="match status" value="1"/>
</dbReference>
<name>A0A0G0BUB9_9BACT</name>
<evidence type="ECO:0000256" key="2">
    <source>
        <dbReference type="ARBA" id="ARBA00022475"/>
    </source>
</evidence>
<keyword evidence="5 6" id="KW-0472">Membrane</keyword>
<organism evidence="8 9">
    <name type="scientific">Candidatus Roizmanbacteria bacterium GW2011_GWC2_35_12</name>
    <dbReference type="NCBI Taxonomy" id="1618485"/>
    <lineage>
        <taxon>Bacteria</taxon>
        <taxon>Candidatus Roizmaniibacteriota</taxon>
    </lineage>
</organism>
<dbReference type="EMBL" id="LBPX01000015">
    <property type="protein sequence ID" value="KKP67351.1"/>
    <property type="molecule type" value="Genomic_DNA"/>
</dbReference>
<comment type="caution">
    <text evidence="8">The sequence shown here is derived from an EMBL/GenBank/DDBJ whole genome shotgun (WGS) entry which is preliminary data.</text>
</comment>
<reference evidence="8 9" key="1">
    <citation type="journal article" date="2015" name="Nature">
        <title>rRNA introns, odd ribosomes, and small enigmatic genomes across a large radiation of phyla.</title>
        <authorList>
            <person name="Brown C.T."/>
            <person name="Hug L.A."/>
            <person name="Thomas B.C."/>
            <person name="Sharon I."/>
            <person name="Castelle C.J."/>
            <person name="Singh A."/>
            <person name="Wilkins M.J."/>
            <person name="Williams K.H."/>
            <person name="Banfield J.F."/>
        </authorList>
    </citation>
    <scope>NUCLEOTIDE SEQUENCE [LARGE SCALE GENOMIC DNA]</scope>
</reference>
<keyword evidence="4 6" id="KW-1133">Transmembrane helix</keyword>
<evidence type="ECO:0000313" key="8">
    <source>
        <dbReference type="EMBL" id="KKP67351.1"/>
    </source>
</evidence>
<evidence type="ECO:0000259" key="7">
    <source>
        <dbReference type="Pfam" id="PF03772"/>
    </source>
</evidence>
<evidence type="ECO:0000256" key="1">
    <source>
        <dbReference type="ARBA" id="ARBA00004651"/>
    </source>
</evidence>
<evidence type="ECO:0000256" key="4">
    <source>
        <dbReference type="ARBA" id="ARBA00022989"/>
    </source>
</evidence>
<feature type="transmembrane region" description="Helical" evidence="6">
    <location>
        <begin position="172"/>
        <end position="190"/>
    </location>
</feature>
<dbReference type="InterPro" id="IPR052159">
    <property type="entry name" value="Competence_DNA_uptake"/>
</dbReference>
<proteinExistence type="predicted"/>
<keyword evidence="2" id="KW-1003">Cell membrane</keyword>
<feature type="transmembrane region" description="Helical" evidence="6">
    <location>
        <begin position="234"/>
        <end position="258"/>
    </location>
</feature>
<comment type="subcellular location">
    <subcellularLocation>
        <location evidence="1">Cell membrane</location>
        <topology evidence="1">Multi-pass membrane protein</topology>
    </subcellularLocation>
</comment>
<feature type="transmembrane region" description="Helical" evidence="6">
    <location>
        <begin position="121"/>
        <end position="138"/>
    </location>
</feature>
<evidence type="ECO:0000256" key="3">
    <source>
        <dbReference type="ARBA" id="ARBA00022692"/>
    </source>
</evidence>
<feature type="transmembrane region" description="Helical" evidence="6">
    <location>
        <begin position="144"/>
        <end position="160"/>
    </location>
</feature>
<dbReference type="InterPro" id="IPR004477">
    <property type="entry name" value="ComEC_N"/>
</dbReference>
<evidence type="ECO:0000256" key="5">
    <source>
        <dbReference type="ARBA" id="ARBA00023136"/>
    </source>
</evidence>
<sequence>MSIPHPEIFLPVFNAYLPEPHSSLLSGIIFGTNLKTSKEFYESLRTVGLLHIVVLSGINITLLTVIISSLTKNLGKLVSILITILSIIFFVIFVGPEAPIIRAAIMGLLTSVAILYGRKYFVIYSLILSIIFIGIFFPLWLTTISLWLSYGATFGIILFGRSSSKWSVCKDLRVSLAAQIFTTPIIFIYFKQVSIIAPISNLFVSGIIAPLMIFGFLTAILGKINYFLGYIPSLICYGLLSYLIFVVETLSKLPFIFFKF</sequence>
<feature type="transmembrane region" description="Helical" evidence="6">
    <location>
        <begin position="77"/>
        <end position="94"/>
    </location>
</feature>
<feature type="transmembrane region" description="Helical" evidence="6">
    <location>
        <begin position="49"/>
        <end position="70"/>
    </location>
</feature>
<feature type="transmembrane region" description="Helical" evidence="6">
    <location>
        <begin position="202"/>
        <end position="222"/>
    </location>
</feature>
<dbReference type="GO" id="GO:0005886">
    <property type="term" value="C:plasma membrane"/>
    <property type="evidence" value="ECO:0007669"/>
    <property type="project" value="UniProtKB-SubCell"/>
</dbReference>
<gene>
    <name evidence="8" type="ORF">UR63_C0015G0011</name>
</gene>
<protein>
    <submittedName>
        <fullName evidence="8">ComEC/Rec2-related protein</fullName>
    </submittedName>
</protein>
<accession>A0A0G0BUB9</accession>
<evidence type="ECO:0000256" key="6">
    <source>
        <dbReference type="SAM" id="Phobius"/>
    </source>
</evidence>
<dbReference type="Proteomes" id="UP000034127">
    <property type="component" value="Unassembled WGS sequence"/>
</dbReference>
<dbReference type="NCBIfam" id="TIGR00360">
    <property type="entry name" value="ComEC_N-term"/>
    <property type="match status" value="1"/>
</dbReference>
<feature type="domain" description="ComEC/Rec2-related protein" evidence="7">
    <location>
        <begin position="29"/>
        <end position="256"/>
    </location>
</feature>
<dbReference type="AlphaFoldDB" id="A0A0G0BUB9"/>
<evidence type="ECO:0000313" key="9">
    <source>
        <dbReference type="Proteomes" id="UP000034127"/>
    </source>
</evidence>
<dbReference type="PANTHER" id="PTHR30619">
    <property type="entry name" value="DNA INTERNALIZATION/COMPETENCE PROTEIN COMEC/REC2"/>
    <property type="match status" value="1"/>
</dbReference>
<dbReference type="PANTHER" id="PTHR30619:SF7">
    <property type="entry name" value="BETA-LACTAMASE DOMAIN PROTEIN"/>
    <property type="match status" value="1"/>
</dbReference>